<dbReference type="PANTHER" id="PTHR33710:SF64">
    <property type="entry name" value="ENDONUCLEASE_EXONUCLEASE_PHOSPHATASE DOMAIN-CONTAINING PROTEIN"/>
    <property type="match status" value="1"/>
</dbReference>
<dbReference type="GO" id="GO:0016301">
    <property type="term" value="F:kinase activity"/>
    <property type="evidence" value="ECO:0007669"/>
    <property type="project" value="UniProtKB-KW"/>
</dbReference>
<evidence type="ECO:0000313" key="2">
    <source>
        <dbReference type="Proteomes" id="UP000265520"/>
    </source>
</evidence>
<name>A0A392QRP5_9FABA</name>
<keyword evidence="1" id="KW-0418">Kinase</keyword>
<dbReference type="EMBL" id="LXQA010150287">
    <property type="protein sequence ID" value="MCI25935.1"/>
    <property type="molecule type" value="Genomic_DNA"/>
</dbReference>
<dbReference type="AlphaFoldDB" id="A0A392QRP5"/>
<keyword evidence="1" id="KW-0675">Receptor</keyword>
<keyword evidence="1" id="KW-0808">Transferase</keyword>
<organism evidence="1 2">
    <name type="scientific">Trifolium medium</name>
    <dbReference type="NCBI Taxonomy" id="97028"/>
    <lineage>
        <taxon>Eukaryota</taxon>
        <taxon>Viridiplantae</taxon>
        <taxon>Streptophyta</taxon>
        <taxon>Embryophyta</taxon>
        <taxon>Tracheophyta</taxon>
        <taxon>Spermatophyta</taxon>
        <taxon>Magnoliopsida</taxon>
        <taxon>eudicotyledons</taxon>
        <taxon>Gunneridae</taxon>
        <taxon>Pentapetalae</taxon>
        <taxon>rosids</taxon>
        <taxon>fabids</taxon>
        <taxon>Fabales</taxon>
        <taxon>Fabaceae</taxon>
        <taxon>Papilionoideae</taxon>
        <taxon>50 kb inversion clade</taxon>
        <taxon>NPAAA clade</taxon>
        <taxon>Hologalegina</taxon>
        <taxon>IRL clade</taxon>
        <taxon>Trifolieae</taxon>
        <taxon>Trifolium</taxon>
    </lineage>
</organism>
<dbReference type="PANTHER" id="PTHR33710">
    <property type="entry name" value="BNAC02G09200D PROTEIN"/>
    <property type="match status" value="1"/>
</dbReference>
<sequence>MQVVDVPVLGKKYSWFSADGKAMSRIDRFLVSTGFMEKNGIIGQWIGDRTISDHCPVWLIRDARNWGPKPFRVINGWLEHPDFLNFVDSSWKSFNVS</sequence>
<dbReference type="SUPFAM" id="SSF56219">
    <property type="entry name" value="DNase I-like"/>
    <property type="match status" value="1"/>
</dbReference>
<dbReference type="Proteomes" id="UP000265520">
    <property type="component" value="Unassembled WGS sequence"/>
</dbReference>
<accession>A0A392QRP5</accession>
<keyword evidence="2" id="KW-1185">Reference proteome</keyword>
<dbReference type="Gene3D" id="3.60.10.10">
    <property type="entry name" value="Endonuclease/exonuclease/phosphatase"/>
    <property type="match status" value="1"/>
</dbReference>
<evidence type="ECO:0000313" key="1">
    <source>
        <dbReference type="EMBL" id="MCI25935.1"/>
    </source>
</evidence>
<protein>
    <submittedName>
        <fullName evidence="1">Cysteine-rich receptor-like protein kinase</fullName>
    </submittedName>
</protein>
<feature type="non-terminal residue" evidence="1">
    <location>
        <position position="97"/>
    </location>
</feature>
<reference evidence="1 2" key="1">
    <citation type="journal article" date="2018" name="Front. Plant Sci.">
        <title>Red Clover (Trifolium pratense) and Zigzag Clover (T. medium) - A Picture of Genomic Similarities and Differences.</title>
        <authorList>
            <person name="Dluhosova J."/>
            <person name="Istvanek J."/>
            <person name="Nedelnik J."/>
            <person name="Repkova J."/>
        </authorList>
    </citation>
    <scope>NUCLEOTIDE SEQUENCE [LARGE SCALE GENOMIC DNA]</scope>
    <source>
        <strain evidence="2">cv. 10/8</strain>
        <tissue evidence="1">Leaf</tissue>
    </source>
</reference>
<proteinExistence type="predicted"/>
<comment type="caution">
    <text evidence="1">The sequence shown here is derived from an EMBL/GenBank/DDBJ whole genome shotgun (WGS) entry which is preliminary data.</text>
</comment>
<dbReference type="InterPro" id="IPR036691">
    <property type="entry name" value="Endo/exonu/phosph_ase_sf"/>
</dbReference>